<keyword evidence="2 6" id="KW-0808">Transferase</keyword>
<evidence type="ECO:0000313" key="10">
    <source>
        <dbReference type="Proteomes" id="UP000571817"/>
    </source>
</evidence>
<dbReference type="Pfam" id="PF02803">
    <property type="entry name" value="Thiolase_C"/>
    <property type="match status" value="1"/>
</dbReference>
<dbReference type="Pfam" id="PF00108">
    <property type="entry name" value="Thiolase_N"/>
    <property type="match status" value="1"/>
</dbReference>
<name>A0A853DJN5_9MICO</name>
<dbReference type="GO" id="GO:0010124">
    <property type="term" value="P:phenylacetate catabolic process"/>
    <property type="evidence" value="ECO:0007669"/>
    <property type="project" value="TreeGrafter"/>
</dbReference>
<dbReference type="InterPro" id="IPR016039">
    <property type="entry name" value="Thiolase-like"/>
</dbReference>
<feature type="active site" description="Acyl-thioester intermediate" evidence="5">
    <location>
        <position position="96"/>
    </location>
</feature>
<evidence type="ECO:0000313" key="9">
    <source>
        <dbReference type="EMBL" id="NYJ74971.1"/>
    </source>
</evidence>
<dbReference type="RefSeq" id="WP_179481276.1">
    <property type="nucleotide sequence ID" value="NZ_JACCFW010000001.1"/>
</dbReference>
<dbReference type="InterPro" id="IPR050215">
    <property type="entry name" value="Thiolase-like_sf_Thiolase"/>
</dbReference>
<evidence type="ECO:0000256" key="4">
    <source>
        <dbReference type="ARBA" id="ARBA00024073"/>
    </source>
</evidence>
<feature type="domain" description="Thiolase N-terminal" evidence="7">
    <location>
        <begin position="8"/>
        <end position="261"/>
    </location>
</feature>
<dbReference type="Gene3D" id="3.40.47.10">
    <property type="match status" value="1"/>
</dbReference>
<evidence type="ECO:0000256" key="5">
    <source>
        <dbReference type="PIRSR" id="PIRSR000429-1"/>
    </source>
</evidence>
<keyword evidence="10" id="KW-1185">Reference proteome</keyword>
<evidence type="ECO:0000259" key="7">
    <source>
        <dbReference type="Pfam" id="PF00108"/>
    </source>
</evidence>
<protein>
    <recommendedName>
        <fullName evidence="4">acetyl-CoA C-acyltransferase</fullName>
        <ecNumber evidence="4">2.3.1.16</ecNumber>
    </recommendedName>
</protein>
<feature type="active site" description="Proton acceptor" evidence="5">
    <location>
        <position position="380"/>
    </location>
</feature>
<feature type="domain" description="Thiolase C-terminal" evidence="8">
    <location>
        <begin position="272"/>
        <end position="392"/>
    </location>
</feature>
<dbReference type="PANTHER" id="PTHR43853:SF2">
    <property type="entry name" value="3-OXOADIPYL-COA_3-OXO-5,6-DEHYDROSUBERYL-COA THIOLASE"/>
    <property type="match status" value="1"/>
</dbReference>
<dbReference type="EMBL" id="JACCFW010000001">
    <property type="protein sequence ID" value="NYJ74971.1"/>
    <property type="molecule type" value="Genomic_DNA"/>
</dbReference>
<dbReference type="InterPro" id="IPR020613">
    <property type="entry name" value="Thiolase_CS"/>
</dbReference>
<dbReference type="InterPro" id="IPR020617">
    <property type="entry name" value="Thiolase_C"/>
</dbReference>
<dbReference type="PIRSF" id="PIRSF000429">
    <property type="entry name" value="Ac-CoA_Ac_transf"/>
    <property type="match status" value="1"/>
</dbReference>
<dbReference type="GO" id="GO:0006635">
    <property type="term" value="P:fatty acid beta-oxidation"/>
    <property type="evidence" value="ECO:0007669"/>
    <property type="project" value="TreeGrafter"/>
</dbReference>
<accession>A0A853DJN5</accession>
<evidence type="ECO:0000256" key="1">
    <source>
        <dbReference type="ARBA" id="ARBA00010982"/>
    </source>
</evidence>
<dbReference type="InterPro" id="IPR020610">
    <property type="entry name" value="Thiolase_AS"/>
</dbReference>
<dbReference type="InterPro" id="IPR020616">
    <property type="entry name" value="Thiolase_N"/>
</dbReference>
<feature type="active site" description="Proton acceptor" evidence="5">
    <location>
        <position position="349"/>
    </location>
</feature>
<proteinExistence type="inferred from homology"/>
<dbReference type="EC" id="2.3.1.16" evidence="4"/>
<dbReference type="PANTHER" id="PTHR43853">
    <property type="entry name" value="3-KETOACYL-COA THIOLASE, PEROXISOMAL"/>
    <property type="match status" value="1"/>
</dbReference>
<gene>
    <name evidence="9" type="ORF">HNR15_001934</name>
</gene>
<dbReference type="GO" id="GO:0003988">
    <property type="term" value="F:acetyl-CoA C-acyltransferase activity"/>
    <property type="evidence" value="ECO:0007669"/>
    <property type="project" value="UniProtKB-EC"/>
</dbReference>
<dbReference type="NCBIfam" id="TIGR01930">
    <property type="entry name" value="AcCoA-C-Actrans"/>
    <property type="match status" value="1"/>
</dbReference>
<sequence>MPRTLSEVVFVDGVRTPFGKAGEKGIYAQTRADDLVIKCIRELLRRQPQLPPEKVEEVAIAATTQIGDQGLTLGRIASLLAGLPKTTPGYSVDRMCAGAMTAVTNVASSIAFGAYDIAVAGGVEHMGRHPMGEGVDPNPRIVAEKLVDPSALVMGSTAENLHDRYPEVTKERCDAFAVGSQTKLAAAYDDGKIQPDLVDVATRHAELGWGLATADEPPRPGTTLESLASLKTPFRPHGHVTAGNAAGLNDGATACLLASEQAAADLGLPAAMRMVNYSFVGVEPEVMGIGPVPATEKALKNAGLSIEDIGLFELNEAFAVQVLTFLDHFGIADDDPRVNPWGGAIAVGHPLASSGVRLMTQLARQFAEHPEVRYGLTAMCIGIGMGGAVIWENPHHADYVPSIQTTTDGAA</sequence>
<dbReference type="PROSITE" id="PS00099">
    <property type="entry name" value="THIOLASE_3"/>
    <property type="match status" value="1"/>
</dbReference>
<evidence type="ECO:0000256" key="3">
    <source>
        <dbReference type="ARBA" id="ARBA00023315"/>
    </source>
</evidence>
<dbReference type="SUPFAM" id="SSF53901">
    <property type="entry name" value="Thiolase-like"/>
    <property type="match status" value="2"/>
</dbReference>
<comment type="caution">
    <text evidence="9">The sequence shown here is derived from an EMBL/GenBank/DDBJ whole genome shotgun (WGS) entry which is preliminary data.</text>
</comment>
<dbReference type="AlphaFoldDB" id="A0A853DJN5"/>
<keyword evidence="3 6" id="KW-0012">Acyltransferase</keyword>
<reference evidence="9 10" key="1">
    <citation type="submission" date="2020-07" db="EMBL/GenBank/DDBJ databases">
        <title>Sequencing the genomes of 1000 actinobacteria strains.</title>
        <authorList>
            <person name="Klenk H.-P."/>
        </authorList>
    </citation>
    <scope>NUCLEOTIDE SEQUENCE [LARGE SCALE GENOMIC DNA]</scope>
    <source>
        <strain evidence="9 10">DSM 29531</strain>
    </source>
</reference>
<organism evidence="9 10">
    <name type="scientific">Allobranchiibius huperziae</name>
    <dbReference type="NCBI Taxonomy" id="1874116"/>
    <lineage>
        <taxon>Bacteria</taxon>
        <taxon>Bacillati</taxon>
        <taxon>Actinomycetota</taxon>
        <taxon>Actinomycetes</taxon>
        <taxon>Micrococcales</taxon>
        <taxon>Dermacoccaceae</taxon>
        <taxon>Allobranchiibius</taxon>
    </lineage>
</organism>
<dbReference type="CDD" id="cd00751">
    <property type="entry name" value="thiolase"/>
    <property type="match status" value="1"/>
</dbReference>
<evidence type="ECO:0000256" key="6">
    <source>
        <dbReference type="RuleBase" id="RU003557"/>
    </source>
</evidence>
<dbReference type="PROSITE" id="PS00737">
    <property type="entry name" value="THIOLASE_2"/>
    <property type="match status" value="1"/>
</dbReference>
<comment type="similarity">
    <text evidence="1 6">Belongs to the thiolase-like superfamily. Thiolase family.</text>
</comment>
<dbReference type="GO" id="GO:0005737">
    <property type="term" value="C:cytoplasm"/>
    <property type="evidence" value="ECO:0007669"/>
    <property type="project" value="UniProtKB-ARBA"/>
</dbReference>
<evidence type="ECO:0000259" key="8">
    <source>
        <dbReference type="Pfam" id="PF02803"/>
    </source>
</evidence>
<dbReference type="InterPro" id="IPR002155">
    <property type="entry name" value="Thiolase"/>
</dbReference>
<evidence type="ECO:0000256" key="2">
    <source>
        <dbReference type="ARBA" id="ARBA00022679"/>
    </source>
</evidence>
<dbReference type="Proteomes" id="UP000571817">
    <property type="component" value="Unassembled WGS sequence"/>
</dbReference>